<evidence type="ECO:0000313" key="2">
    <source>
        <dbReference type="Proteomes" id="UP000643610"/>
    </source>
</evidence>
<organism evidence="1 2">
    <name type="scientific">Undibacterium amnicola</name>
    <dbReference type="NCBI Taxonomy" id="1834038"/>
    <lineage>
        <taxon>Bacteria</taxon>
        <taxon>Pseudomonadati</taxon>
        <taxon>Pseudomonadota</taxon>
        <taxon>Betaproteobacteria</taxon>
        <taxon>Burkholderiales</taxon>
        <taxon>Oxalobacteraceae</taxon>
        <taxon>Undibacterium</taxon>
    </lineage>
</organism>
<dbReference type="Proteomes" id="UP000643610">
    <property type="component" value="Unassembled WGS sequence"/>
</dbReference>
<name>A0ABR6XN58_9BURK</name>
<dbReference type="RefSeq" id="WP_186889955.1">
    <property type="nucleotide sequence ID" value="NZ_JACOFU010000002.1"/>
</dbReference>
<dbReference type="InterPro" id="IPR043129">
    <property type="entry name" value="ATPase_NBD"/>
</dbReference>
<accession>A0ABR6XN58</accession>
<dbReference type="EMBL" id="JACOFU010000002">
    <property type="protein sequence ID" value="MBC3830914.1"/>
    <property type="molecule type" value="Genomic_DNA"/>
</dbReference>
<gene>
    <name evidence="1" type="ORF">H8K33_05295</name>
</gene>
<protein>
    <submittedName>
        <fullName evidence="1">Agglutinin biogenesis protein MshI</fullName>
    </submittedName>
</protein>
<keyword evidence="2" id="KW-1185">Reference proteome</keyword>
<sequence>MGLFSKNKKNADVMAIRLGNDGLYAASVRFQTGGLPAVEFLSFYPKSDQAWPVLLERLARETPAKQKQCLLQLNSNEYQWFAIDALNVPADELKNALIWRLKELIDYPIESASFDVLTVPGDIHNGGRNQSLIVIVAANQQLIANQNLFVNAKLPLRLIDVPEMAQRNISARLEIEGRGLAMLSFDAQGGLLTVTYGGELYLSRRLDISTKDLDSQNLQERDASFERISLELQRSLDHFDRQHNYITTAKLVVAPLGEAATFLQQYLSSNMYLPVEILDLAQLVNIDKIPELKSAERQRVFLSVIGAALRQEAGTA</sequence>
<proteinExistence type="predicted"/>
<reference evidence="1 2" key="1">
    <citation type="submission" date="2020-08" db="EMBL/GenBank/DDBJ databases">
        <title>Novel species isolated from subtropical streams in China.</title>
        <authorList>
            <person name="Lu H."/>
        </authorList>
    </citation>
    <scope>NUCLEOTIDE SEQUENCE [LARGE SCALE GENOMIC DNA]</scope>
    <source>
        <strain evidence="1 2">KCTC 52442</strain>
    </source>
</reference>
<comment type="caution">
    <text evidence="1">The sequence shown here is derived from an EMBL/GenBank/DDBJ whole genome shotgun (WGS) entry which is preliminary data.</text>
</comment>
<dbReference type="SUPFAM" id="SSF53067">
    <property type="entry name" value="Actin-like ATPase domain"/>
    <property type="match status" value="1"/>
</dbReference>
<evidence type="ECO:0000313" key="1">
    <source>
        <dbReference type="EMBL" id="MBC3830914.1"/>
    </source>
</evidence>